<evidence type="ECO:0000256" key="3">
    <source>
        <dbReference type="ARBA" id="ARBA00022989"/>
    </source>
</evidence>
<feature type="transmembrane region" description="Helical" evidence="5">
    <location>
        <begin position="118"/>
        <end position="139"/>
    </location>
</feature>
<keyword evidence="8" id="KW-1185">Reference proteome</keyword>
<protein>
    <submittedName>
        <fullName evidence="7">MFS transporter</fullName>
    </submittedName>
</protein>
<keyword evidence="3 5" id="KW-1133">Transmembrane helix</keyword>
<sequence>MTEPPAAEPSAQLTESEIARVRRRSRAAIIAGQVLAGIGMGSTLSAGALLITQVSGSETLSGMAATMATIGAAVAAVPLAALATRRGRAPALATGAAIAAFGAVVGLVAAIVGLTPLLLVGIVLLGVGTAVNLQARFAATDLSEPGRRGRDLSIVVWSTTVGAVLGPNLIGPGDAVGQAIGLPPLAGAYLFTITAQLIAAAVYLLGLRPDPLRLATRIGLERPASPEAAPRTADTGGIATGMIATSLSHATMVSVMAMTPVHLVHHGASLELVGFTISLHVLGMYALSPLWGVLADRLGREATIAIGQVLLLGALLLLAVGSESELWVAVGLFTIGVGWSAASVAGSTLISESVDVLGRARIQGRADLLMSSAGALGGAAAGLVLAQLGYGGLALAATALVAIVLVTLVARTVRRKVVA</sequence>
<feature type="transmembrane region" description="Helical" evidence="5">
    <location>
        <begin position="151"/>
        <end position="170"/>
    </location>
</feature>
<gene>
    <name evidence="7" type="ORF">NUH29_12095</name>
</gene>
<accession>A0ABT1ZHX8</accession>
<feature type="transmembrane region" description="Helical" evidence="5">
    <location>
        <begin position="238"/>
        <end position="260"/>
    </location>
</feature>
<evidence type="ECO:0000256" key="5">
    <source>
        <dbReference type="SAM" id="Phobius"/>
    </source>
</evidence>
<dbReference type="SUPFAM" id="SSF103473">
    <property type="entry name" value="MFS general substrate transporter"/>
    <property type="match status" value="1"/>
</dbReference>
<dbReference type="RefSeq" id="WP_258799435.1">
    <property type="nucleotide sequence ID" value="NZ_JANTHX010000008.1"/>
</dbReference>
<dbReference type="InterPro" id="IPR011701">
    <property type="entry name" value="MFS"/>
</dbReference>
<evidence type="ECO:0000313" key="7">
    <source>
        <dbReference type="EMBL" id="MCS0500288.1"/>
    </source>
</evidence>
<dbReference type="EMBL" id="JANTHX010000008">
    <property type="protein sequence ID" value="MCS0500288.1"/>
    <property type="molecule type" value="Genomic_DNA"/>
</dbReference>
<dbReference type="Proteomes" id="UP001205337">
    <property type="component" value="Unassembled WGS sequence"/>
</dbReference>
<dbReference type="InterPro" id="IPR020846">
    <property type="entry name" value="MFS_dom"/>
</dbReference>
<feature type="transmembrane region" description="Helical" evidence="5">
    <location>
        <begin position="326"/>
        <end position="347"/>
    </location>
</feature>
<feature type="transmembrane region" description="Helical" evidence="5">
    <location>
        <begin position="182"/>
        <end position="207"/>
    </location>
</feature>
<organism evidence="7 8">
    <name type="scientific">Protaetiibacter mangrovi</name>
    <dbReference type="NCBI Taxonomy" id="2970926"/>
    <lineage>
        <taxon>Bacteria</taxon>
        <taxon>Bacillati</taxon>
        <taxon>Actinomycetota</taxon>
        <taxon>Actinomycetes</taxon>
        <taxon>Micrococcales</taxon>
        <taxon>Microbacteriaceae</taxon>
        <taxon>Protaetiibacter</taxon>
    </lineage>
</organism>
<comment type="caution">
    <text evidence="7">The sequence shown here is derived from an EMBL/GenBank/DDBJ whole genome shotgun (WGS) entry which is preliminary data.</text>
</comment>
<feature type="transmembrane region" description="Helical" evidence="5">
    <location>
        <begin position="368"/>
        <end position="386"/>
    </location>
</feature>
<reference evidence="7 8" key="1">
    <citation type="submission" date="2022-08" db="EMBL/GenBank/DDBJ databases">
        <authorList>
            <person name="Li F."/>
        </authorList>
    </citation>
    <scope>NUCLEOTIDE SEQUENCE [LARGE SCALE GENOMIC DNA]</scope>
    <source>
        <strain evidence="7 8">10F1B-8-1</strain>
    </source>
</reference>
<dbReference type="Pfam" id="PF07690">
    <property type="entry name" value="MFS_1"/>
    <property type="match status" value="2"/>
</dbReference>
<evidence type="ECO:0000313" key="8">
    <source>
        <dbReference type="Proteomes" id="UP001205337"/>
    </source>
</evidence>
<feature type="transmembrane region" description="Helical" evidence="5">
    <location>
        <begin position="392"/>
        <end position="413"/>
    </location>
</feature>
<evidence type="ECO:0000256" key="1">
    <source>
        <dbReference type="ARBA" id="ARBA00004651"/>
    </source>
</evidence>
<name>A0ABT1ZHX8_9MICO</name>
<dbReference type="PANTHER" id="PTHR23534:SF1">
    <property type="entry name" value="MAJOR FACILITATOR SUPERFAMILY PROTEIN"/>
    <property type="match status" value="1"/>
</dbReference>
<keyword evidence="4 5" id="KW-0472">Membrane</keyword>
<proteinExistence type="predicted"/>
<evidence type="ECO:0000256" key="4">
    <source>
        <dbReference type="ARBA" id="ARBA00023136"/>
    </source>
</evidence>
<comment type="subcellular location">
    <subcellularLocation>
        <location evidence="1">Cell membrane</location>
        <topology evidence="1">Multi-pass membrane protein</topology>
    </subcellularLocation>
</comment>
<evidence type="ECO:0000259" key="6">
    <source>
        <dbReference type="PROSITE" id="PS50850"/>
    </source>
</evidence>
<keyword evidence="2 5" id="KW-0812">Transmembrane</keyword>
<dbReference type="InterPro" id="IPR036259">
    <property type="entry name" value="MFS_trans_sf"/>
</dbReference>
<feature type="transmembrane region" description="Helical" evidence="5">
    <location>
        <begin position="91"/>
        <end position="112"/>
    </location>
</feature>
<dbReference type="PROSITE" id="PS50850">
    <property type="entry name" value="MFS"/>
    <property type="match status" value="1"/>
</dbReference>
<evidence type="ECO:0000256" key="2">
    <source>
        <dbReference type="ARBA" id="ARBA00022692"/>
    </source>
</evidence>
<dbReference type="Gene3D" id="1.20.1250.20">
    <property type="entry name" value="MFS general substrate transporter like domains"/>
    <property type="match status" value="1"/>
</dbReference>
<feature type="transmembrane region" description="Helical" evidence="5">
    <location>
        <begin position="63"/>
        <end position="84"/>
    </location>
</feature>
<feature type="transmembrane region" description="Helical" evidence="5">
    <location>
        <begin position="302"/>
        <end position="320"/>
    </location>
</feature>
<feature type="transmembrane region" description="Helical" evidence="5">
    <location>
        <begin position="272"/>
        <end position="295"/>
    </location>
</feature>
<feature type="transmembrane region" description="Helical" evidence="5">
    <location>
        <begin position="27"/>
        <end position="51"/>
    </location>
</feature>
<feature type="domain" description="Major facilitator superfamily (MFS) profile" evidence="6">
    <location>
        <begin position="25"/>
        <end position="414"/>
    </location>
</feature>
<dbReference type="PANTHER" id="PTHR23534">
    <property type="entry name" value="MFS PERMEASE"/>
    <property type="match status" value="1"/>
</dbReference>